<sequence>VQTELGLHPIRKKLEDVFKGKRFCIDRRRRRDISISWKDILKFTATGPDEPPTIEWAMHNMQAANLDRSEAEDMVHFFHKPTELFTSFCPSASAGGALAPVPKPPQGRCSMGDVEL</sequence>
<name>A0ABN9Q116_9DINO</name>
<accession>A0ABN9Q116</accession>
<gene>
    <name evidence="2" type="ORF">PCOR1329_LOCUS6822</name>
</gene>
<reference evidence="2" key="1">
    <citation type="submission" date="2023-10" db="EMBL/GenBank/DDBJ databases">
        <authorList>
            <person name="Chen Y."/>
            <person name="Shah S."/>
            <person name="Dougan E. K."/>
            <person name="Thang M."/>
            <person name="Chan C."/>
        </authorList>
    </citation>
    <scope>NUCLEOTIDE SEQUENCE [LARGE SCALE GENOMIC DNA]</scope>
</reference>
<proteinExistence type="predicted"/>
<evidence type="ECO:0000313" key="3">
    <source>
        <dbReference type="Proteomes" id="UP001189429"/>
    </source>
</evidence>
<evidence type="ECO:0000256" key="1">
    <source>
        <dbReference type="SAM" id="MobiDB-lite"/>
    </source>
</evidence>
<organism evidence="2 3">
    <name type="scientific">Prorocentrum cordatum</name>
    <dbReference type="NCBI Taxonomy" id="2364126"/>
    <lineage>
        <taxon>Eukaryota</taxon>
        <taxon>Sar</taxon>
        <taxon>Alveolata</taxon>
        <taxon>Dinophyceae</taxon>
        <taxon>Prorocentrales</taxon>
        <taxon>Prorocentraceae</taxon>
        <taxon>Prorocentrum</taxon>
    </lineage>
</organism>
<protein>
    <submittedName>
        <fullName evidence="2">Uncharacterized protein</fullName>
    </submittedName>
</protein>
<feature type="non-terminal residue" evidence="2">
    <location>
        <position position="116"/>
    </location>
</feature>
<dbReference type="Proteomes" id="UP001189429">
    <property type="component" value="Unassembled WGS sequence"/>
</dbReference>
<feature type="non-terminal residue" evidence="2">
    <location>
        <position position="1"/>
    </location>
</feature>
<feature type="region of interest" description="Disordered" evidence="1">
    <location>
        <begin position="96"/>
        <end position="116"/>
    </location>
</feature>
<evidence type="ECO:0000313" key="2">
    <source>
        <dbReference type="EMBL" id="CAK0797861.1"/>
    </source>
</evidence>
<keyword evidence="3" id="KW-1185">Reference proteome</keyword>
<dbReference type="EMBL" id="CAUYUJ010001836">
    <property type="protein sequence ID" value="CAK0797861.1"/>
    <property type="molecule type" value="Genomic_DNA"/>
</dbReference>
<comment type="caution">
    <text evidence="2">The sequence shown here is derived from an EMBL/GenBank/DDBJ whole genome shotgun (WGS) entry which is preliminary data.</text>
</comment>